<protein>
    <submittedName>
        <fullName evidence="1">Uncharacterized protein</fullName>
    </submittedName>
</protein>
<dbReference type="AlphaFoldDB" id="A0A4Z1JF49"/>
<dbReference type="EMBL" id="PQXM01000455">
    <property type="protein sequence ID" value="TGO72411.1"/>
    <property type="molecule type" value="Genomic_DNA"/>
</dbReference>
<proteinExistence type="predicted"/>
<evidence type="ECO:0000313" key="1">
    <source>
        <dbReference type="EMBL" id="TGO72411.1"/>
    </source>
</evidence>
<gene>
    <name evidence="1" type="ORF">BELL_0457g00020</name>
</gene>
<organism evidence="1 2">
    <name type="scientific">Botrytis elliptica</name>
    <dbReference type="NCBI Taxonomy" id="278938"/>
    <lineage>
        <taxon>Eukaryota</taxon>
        <taxon>Fungi</taxon>
        <taxon>Dikarya</taxon>
        <taxon>Ascomycota</taxon>
        <taxon>Pezizomycotina</taxon>
        <taxon>Leotiomycetes</taxon>
        <taxon>Helotiales</taxon>
        <taxon>Sclerotiniaceae</taxon>
        <taxon>Botrytis</taxon>
    </lineage>
</organism>
<comment type="caution">
    <text evidence="1">The sequence shown here is derived from an EMBL/GenBank/DDBJ whole genome shotgun (WGS) entry which is preliminary data.</text>
</comment>
<accession>A0A4Z1JF49</accession>
<dbReference type="Proteomes" id="UP000297229">
    <property type="component" value="Unassembled WGS sequence"/>
</dbReference>
<name>A0A4Z1JF49_9HELO</name>
<evidence type="ECO:0000313" key="2">
    <source>
        <dbReference type="Proteomes" id="UP000297229"/>
    </source>
</evidence>
<keyword evidence="2" id="KW-1185">Reference proteome</keyword>
<reference evidence="1 2" key="1">
    <citation type="submission" date="2017-12" db="EMBL/GenBank/DDBJ databases">
        <title>Comparative genomics of Botrytis spp.</title>
        <authorList>
            <person name="Valero-Jimenez C.A."/>
            <person name="Tapia P."/>
            <person name="Veloso J."/>
            <person name="Silva-Moreno E."/>
            <person name="Staats M."/>
            <person name="Valdes J.H."/>
            <person name="Van Kan J.A.L."/>
        </authorList>
    </citation>
    <scope>NUCLEOTIDE SEQUENCE [LARGE SCALE GENOMIC DNA]</scope>
    <source>
        <strain evidence="1 2">Be9601</strain>
    </source>
</reference>
<sequence>MARVGIRIPRARGHKRSFYPPLLTSINHRNLFQPPTTAPSTRSRRFKTPTFEFSRPDIRIVGACEEAEYVLILLRRVKTKYCRSKGYSLGPRKSKRGHRLGVLDDLVGEIREKRLMFYNDEQEQDKIEQPLMPRNLIGVQKLKRRRIIAID</sequence>